<gene>
    <name evidence="4" type="ORF">KP509_12G080200</name>
</gene>
<dbReference type="EMBL" id="CM035417">
    <property type="protein sequence ID" value="KAH7423903.1"/>
    <property type="molecule type" value="Genomic_DNA"/>
</dbReference>
<keyword evidence="2" id="KW-0472">Membrane</keyword>
<evidence type="ECO:0000259" key="3">
    <source>
        <dbReference type="Pfam" id="PF14159"/>
    </source>
</evidence>
<dbReference type="Pfam" id="PF14159">
    <property type="entry name" value="CAAD"/>
    <property type="match status" value="1"/>
</dbReference>
<accession>A0A8T2TQ60</accession>
<comment type="subcellular location">
    <subcellularLocation>
        <location evidence="1">Membrane</location>
        <topology evidence="1">Multi-pass membrane protein</topology>
    </subcellularLocation>
</comment>
<keyword evidence="2" id="KW-1133">Transmembrane helix</keyword>
<keyword evidence="5" id="KW-1185">Reference proteome</keyword>
<dbReference type="Proteomes" id="UP000825935">
    <property type="component" value="Chromosome 12"/>
</dbReference>
<evidence type="ECO:0000313" key="5">
    <source>
        <dbReference type="Proteomes" id="UP000825935"/>
    </source>
</evidence>
<dbReference type="OMA" id="YAIFRRS"/>
<dbReference type="AlphaFoldDB" id="A0A8T2TQ60"/>
<proteinExistence type="predicted"/>
<evidence type="ECO:0000256" key="1">
    <source>
        <dbReference type="ARBA" id="ARBA00004141"/>
    </source>
</evidence>
<evidence type="ECO:0000313" key="4">
    <source>
        <dbReference type="EMBL" id="KAH7423903.1"/>
    </source>
</evidence>
<name>A0A8T2TQ60_CERRI</name>
<keyword evidence="2" id="KW-0812">Transmembrane</keyword>
<organism evidence="4 5">
    <name type="scientific">Ceratopteris richardii</name>
    <name type="common">Triangle waterfern</name>
    <dbReference type="NCBI Taxonomy" id="49495"/>
    <lineage>
        <taxon>Eukaryota</taxon>
        <taxon>Viridiplantae</taxon>
        <taxon>Streptophyta</taxon>
        <taxon>Embryophyta</taxon>
        <taxon>Tracheophyta</taxon>
        <taxon>Polypodiopsida</taxon>
        <taxon>Polypodiidae</taxon>
        <taxon>Polypodiales</taxon>
        <taxon>Pteridineae</taxon>
        <taxon>Pteridaceae</taxon>
        <taxon>Parkerioideae</taxon>
        <taxon>Ceratopteris</taxon>
    </lineage>
</organism>
<dbReference type="OrthoDB" id="2014299at2759"/>
<protein>
    <recommendedName>
        <fullName evidence="3">Cyanobacterial aminoacyl-tRNA synthetase CAAD domain-containing protein</fullName>
    </recommendedName>
</protein>
<reference evidence="4" key="1">
    <citation type="submission" date="2021-08" db="EMBL/GenBank/DDBJ databases">
        <title>WGS assembly of Ceratopteris richardii.</title>
        <authorList>
            <person name="Marchant D.B."/>
            <person name="Chen G."/>
            <person name="Jenkins J."/>
            <person name="Shu S."/>
            <person name="Leebens-Mack J."/>
            <person name="Grimwood J."/>
            <person name="Schmutz J."/>
            <person name="Soltis P."/>
            <person name="Soltis D."/>
            <person name="Chen Z.-H."/>
        </authorList>
    </citation>
    <scope>NUCLEOTIDE SEQUENCE</scope>
    <source>
        <strain evidence="4">Whitten #5841</strain>
        <tissue evidence="4">Leaf</tissue>
    </source>
</reference>
<dbReference type="PANTHER" id="PTHR33222">
    <property type="match status" value="1"/>
</dbReference>
<dbReference type="PANTHER" id="PTHR33222:SF3">
    <property type="entry name" value="PROTEIN CURVATURE THYLAKOID 1C, CHLOROPLASTIC"/>
    <property type="match status" value="1"/>
</dbReference>
<sequence length="190" mass="21872">MPSSVGLTMTPHLGKECFYARKICHFPPISSIMIPSLPVQQVWNSSSTLRRTFPGFGRCNVACQASKEPFDIRTFLNDNMKDLQSTWEKTEDKLALCTLGFSAFLVLWMSAGVVAAIDKLPLLPNFFELIGFLYSTWFAYQNFLFKSDRDNLREKVDAILRSIIVFENPEEKFRKKVYAIFRRSGYDIMP</sequence>
<feature type="transmembrane region" description="Helical" evidence="2">
    <location>
        <begin position="123"/>
        <end position="145"/>
    </location>
</feature>
<dbReference type="GO" id="GO:0009535">
    <property type="term" value="C:chloroplast thylakoid membrane"/>
    <property type="evidence" value="ECO:0007669"/>
    <property type="project" value="TreeGrafter"/>
</dbReference>
<feature type="transmembrane region" description="Helical" evidence="2">
    <location>
        <begin position="94"/>
        <end position="117"/>
    </location>
</feature>
<feature type="domain" description="Cyanobacterial aminoacyl-tRNA synthetase CAAD" evidence="3">
    <location>
        <begin position="82"/>
        <end position="163"/>
    </location>
</feature>
<dbReference type="InterPro" id="IPR025564">
    <property type="entry name" value="CAAD_dom"/>
</dbReference>
<comment type="caution">
    <text evidence="4">The sequence shown here is derived from an EMBL/GenBank/DDBJ whole genome shotgun (WGS) entry which is preliminary data.</text>
</comment>
<evidence type="ECO:0000256" key="2">
    <source>
        <dbReference type="SAM" id="Phobius"/>
    </source>
</evidence>
<dbReference type="InterPro" id="IPR033344">
    <property type="entry name" value="CURT1"/>
</dbReference>